<sequence length="92" mass="10264">METRLKRSKKWKQSNSTGRPMNLLLRRTSMRVMKNRIPGSHVTSGQFAPIVSVQQIDAVAHFVRYGLLLDRNDVAGFAKNSVRVSSGAVVLP</sequence>
<proteinExistence type="predicted"/>
<accession>L7C7J0</accession>
<organism evidence="1 2">
    <name type="scientific">Rhodopirellula baltica SWK14</name>
    <dbReference type="NCBI Taxonomy" id="993516"/>
    <lineage>
        <taxon>Bacteria</taxon>
        <taxon>Pseudomonadati</taxon>
        <taxon>Planctomycetota</taxon>
        <taxon>Planctomycetia</taxon>
        <taxon>Pirellulales</taxon>
        <taxon>Pirellulaceae</taxon>
        <taxon>Rhodopirellula</taxon>
    </lineage>
</organism>
<evidence type="ECO:0000313" key="1">
    <source>
        <dbReference type="EMBL" id="ELP29795.1"/>
    </source>
</evidence>
<evidence type="ECO:0000313" key="2">
    <source>
        <dbReference type="Proteomes" id="UP000010959"/>
    </source>
</evidence>
<reference evidence="1 2" key="1">
    <citation type="journal article" date="2013" name="Mar. Genomics">
        <title>Expression of sulfatases in Rhodopirellula baltica and the diversity of sulfatases in the genus Rhodopirellula.</title>
        <authorList>
            <person name="Wegner C.E."/>
            <person name="Richter-Heitmann T."/>
            <person name="Klindworth A."/>
            <person name="Klockow C."/>
            <person name="Richter M."/>
            <person name="Achstetter T."/>
            <person name="Glockner F.O."/>
            <person name="Harder J."/>
        </authorList>
    </citation>
    <scope>NUCLEOTIDE SEQUENCE [LARGE SCALE GENOMIC DNA]</scope>
    <source>
        <strain evidence="1 2">SWK14</strain>
    </source>
</reference>
<dbReference type="EMBL" id="AMWG01000181">
    <property type="protein sequence ID" value="ELP29795.1"/>
    <property type="molecule type" value="Genomic_DNA"/>
</dbReference>
<comment type="caution">
    <text evidence="1">The sequence shown here is derived from an EMBL/GenBank/DDBJ whole genome shotgun (WGS) entry which is preliminary data.</text>
</comment>
<gene>
    <name evidence="1" type="ORF">RBSWK_06323</name>
</gene>
<dbReference type="Proteomes" id="UP000010959">
    <property type="component" value="Unassembled WGS sequence"/>
</dbReference>
<dbReference type="AlphaFoldDB" id="L7C7J0"/>
<protein>
    <submittedName>
        <fullName evidence="1">Uncharacterized protein</fullName>
    </submittedName>
</protein>
<name>L7C7J0_RHOBT</name>